<evidence type="ECO:0000313" key="1">
    <source>
        <dbReference type="EMBL" id="MDI6098521.1"/>
    </source>
</evidence>
<evidence type="ECO:0000313" key="2">
    <source>
        <dbReference type="Proteomes" id="UP001241758"/>
    </source>
</evidence>
<dbReference type="EMBL" id="JASCTH010000004">
    <property type="protein sequence ID" value="MDI6098521.1"/>
    <property type="molecule type" value="Genomic_DNA"/>
</dbReference>
<organism evidence="1 2">
    <name type="scientific">Actinoplanes sandaracinus</name>
    <dbReference type="NCBI Taxonomy" id="3045177"/>
    <lineage>
        <taxon>Bacteria</taxon>
        <taxon>Bacillati</taxon>
        <taxon>Actinomycetota</taxon>
        <taxon>Actinomycetes</taxon>
        <taxon>Micromonosporales</taxon>
        <taxon>Micromonosporaceae</taxon>
        <taxon>Actinoplanes</taxon>
    </lineage>
</organism>
<gene>
    <name evidence="1" type="ORF">QLQ12_07880</name>
</gene>
<proteinExistence type="predicted"/>
<comment type="caution">
    <text evidence="1">The sequence shown here is derived from an EMBL/GenBank/DDBJ whole genome shotgun (WGS) entry which is preliminary data.</text>
</comment>
<sequence>MRNMIQLLGGVAVAGVVAAGSTAFTTPGMLTAGAPASIIAGGTASFTPTISGAKLKSISLTNHTTPGEYSAMVLTLQDEANAQILNATVKVTVTGQVTGTATQITCANSSGTFTCTPGTAWSADWSAIAISVTNASTV</sequence>
<dbReference type="Proteomes" id="UP001241758">
    <property type="component" value="Unassembled WGS sequence"/>
</dbReference>
<reference evidence="1 2" key="1">
    <citation type="submission" date="2023-05" db="EMBL/GenBank/DDBJ databases">
        <title>Actinoplanes sp. NEAU-A12 genome sequencing.</title>
        <authorList>
            <person name="Wang Z.-S."/>
        </authorList>
    </citation>
    <scope>NUCLEOTIDE SEQUENCE [LARGE SCALE GENOMIC DNA]</scope>
    <source>
        <strain evidence="1 2">NEAU-A12</strain>
    </source>
</reference>
<dbReference type="RefSeq" id="WP_282758210.1">
    <property type="nucleotide sequence ID" value="NZ_JASCTH010000004.1"/>
</dbReference>
<keyword evidence="2" id="KW-1185">Reference proteome</keyword>
<protein>
    <submittedName>
        <fullName evidence="1">Uncharacterized protein</fullName>
    </submittedName>
</protein>
<name>A0ABT6WFK5_9ACTN</name>
<accession>A0ABT6WFK5</accession>